<dbReference type="Gene3D" id="3.30.530.20">
    <property type="match status" value="1"/>
</dbReference>
<name>A0ABP7CP44_9MICO</name>
<gene>
    <name evidence="1" type="ORF">GCM10022399_05000</name>
</gene>
<dbReference type="RefSeq" id="WP_344941045.1">
    <property type="nucleotide sequence ID" value="NZ_BAABDC010000001.1"/>
</dbReference>
<dbReference type="InterPro" id="IPR023393">
    <property type="entry name" value="START-like_dom_sf"/>
</dbReference>
<sequence>MATLAQLSTHVPASPEALWARWADPDTHPEWSHDLAWVRLEEPLAVGARGHLKPKGGPRSPFTVTELVGDRTFADTTHLPGARLTFRHHAEPAPGGALVTVTVTVEGLLSRVWARILGAAATRDGVAADLSRLVELVALTTPETTTPGLPG</sequence>
<reference evidence="2" key="1">
    <citation type="journal article" date="2019" name="Int. J. Syst. Evol. Microbiol.">
        <title>The Global Catalogue of Microorganisms (GCM) 10K type strain sequencing project: providing services to taxonomists for standard genome sequencing and annotation.</title>
        <authorList>
            <consortium name="The Broad Institute Genomics Platform"/>
            <consortium name="The Broad Institute Genome Sequencing Center for Infectious Disease"/>
            <person name="Wu L."/>
            <person name="Ma J."/>
        </authorList>
    </citation>
    <scope>NUCLEOTIDE SEQUENCE [LARGE SCALE GENOMIC DNA]</scope>
    <source>
        <strain evidence="2">JCM 17125</strain>
    </source>
</reference>
<evidence type="ECO:0000313" key="1">
    <source>
        <dbReference type="EMBL" id="GAA3691930.1"/>
    </source>
</evidence>
<dbReference type="Proteomes" id="UP001501468">
    <property type="component" value="Unassembled WGS sequence"/>
</dbReference>
<accession>A0ABP7CP44</accession>
<organism evidence="1 2">
    <name type="scientific">Terrabacter ginsenosidimutans</name>
    <dbReference type="NCBI Taxonomy" id="490575"/>
    <lineage>
        <taxon>Bacteria</taxon>
        <taxon>Bacillati</taxon>
        <taxon>Actinomycetota</taxon>
        <taxon>Actinomycetes</taxon>
        <taxon>Micrococcales</taxon>
        <taxon>Intrasporangiaceae</taxon>
        <taxon>Terrabacter</taxon>
    </lineage>
</organism>
<comment type="caution">
    <text evidence="1">The sequence shown here is derived from an EMBL/GenBank/DDBJ whole genome shotgun (WGS) entry which is preliminary data.</text>
</comment>
<dbReference type="EMBL" id="BAABDC010000001">
    <property type="protein sequence ID" value="GAA3691930.1"/>
    <property type="molecule type" value="Genomic_DNA"/>
</dbReference>
<dbReference type="InterPro" id="IPR019587">
    <property type="entry name" value="Polyketide_cyclase/dehydratase"/>
</dbReference>
<evidence type="ECO:0000313" key="2">
    <source>
        <dbReference type="Proteomes" id="UP001501468"/>
    </source>
</evidence>
<keyword evidence="2" id="KW-1185">Reference proteome</keyword>
<dbReference type="SUPFAM" id="SSF55961">
    <property type="entry name" value="Bet v1-like"/>
    <property type="match status" value="1"/>
</dbReference>
<proteinExistence type="predicted"/>
<dbReference type="Pfam" id="PF10604">
    <property type="entry name" value="Polyketide_cyc2"/>
    <property type="match status" value="1"/>
</dbReference>
<evidence type="ECO:0008006" key="3">
    <source>
        <dbReference type="Google" id="ProtNLM"/>
    </source>
</evidence>
<protein>
    <recommendedName>
        <fullName evidence="3">Polyketide cyclase/dehydrase/lipid transport protein</fullName>
    </recommendedName>
</protein>